<evidence type="ECO:0000256" key="7">
    <source>
        <dbReference type="ARBA" id="ARBA00022694"/>
    </source>
</evidence>
<dbReference type="InterPro" id="IPR008266">
    <property type="entry name" value="Tyr_kinase_AS"/>
</dbReference>
<keyword evidence="4" id="KW-0723">Serine/threonine-protein kinase</keyword>
<dbReference type="AlphaFoldDB" id="A0A7I8V4D2"/>
<evidence type="ECO:0000256" key="19">
    <source>
        <dbReference type="ARBA" id="ARBA00081359"/>
    </source>
</evidence>
<evidence type="ECO:0000256" key="14">
    <source>
        <dbReference type="ARBA" id="ARBA00048679"/>
    </source>
</evidence>
<keyword evidence="8" id="KW-0547">Nucleotide-binding</keyword>
<dbReference type="PROSITE" id="PS50011">
    <property type="entry name" value="PROTEIN_KINASE_DOM"/>
    <property type="match status" value="1"/>
</dbReference>
<comment type="similarity">
    <text evidence="2">Belongs to the protein kinase superfamily. BUD32 family.</text>
</comment>
<evidence type="ECO:0000313" key="22">
    <source>
        <dbReference type="Proteomes" id="UP000549394"/>
    </source>
</evidence>
<evidence type="ECO:0000256" key="4">
    <source>
        <dbReference type="ARBA" id="ARBA00022527"/>
    </source>
</evidence>
<dbReference type="GO" id="GO:0008033">
    <property type="term" value="P:tRNA processing"/>
    <property type="evidence" value="ECO:0007669"/>
    <property type="project" value="UniProtKB-KW"/>
</dbReference>
<dbReference type="OrthoDB" id="3399at2759"/>
<dbReference type="SUPFAM" id="SSF56112">
    <property type="entry name" value="Protein kinase-like (PK-like)"/>
    <property type="match status" value="1"/>
</dbReference>
<keyword evidence="5" id="KW-0597">Phosphoprotein</keyword>
<comment type="caution">
    <text evidence="21">The sequence shown here is derived from an EMBL/GenBank/DDBJ whole genome shotgun (WGS) entry which is preliminary data.</text>
</comment>
<evidence type="ECO:0000256" key="8">
    <source>
        <dbReference type="ARBA" id="ARBA00022741"/>
    </source>
</evidence>
<keyword evidence="22" id="KW-1185">Reference proteome</keyword>
<keyword evidence="10" id="KW-0378">Hydrolase</keyword>
<sequence>MSESHVQEEGFLFQGAEARVYKKTLYGKQIIIKERFSKKYRHPVLDSHLTDQRLKSEVRAILKCSSCGIKTPVIYMVDFNSSKIYMEYIAESITIRDYIENFLKDGGNINELASLGRQMGKLIGSLHANGIIHGDLTTSNILIKSKESGCDLIPIDFGLSSLGRLPEDQGVDLYVLERAMLSTHLNSEKLFEELLDEYRLSFQGGLEALNKLSEVRMRGRKRTMVG</sequence>
<evidence type="ECO:0000256" key="10">
    <source>
        <dbReference type="ARBA" id="ARBA00022801"/>
    </source>
</evidence>
<evidence type="ECO:0000256" key="5">
    <source>
        <dbReference type="ARBA" id="ARBA00022553"/>
    </source>
</evidence>
<comment type="subcellular location">
    <subcellularLocation>
        <location evidence="1">Nucleus</location>
    </subcellularLocation>
</comment>
<proteinExistence type="inferred from homology"/>
<dbReference type="GO" id="GO:0016787">
    <property type="term" value="F:hydrolase activity"/>
    <property type="evidence" value="ECO:0007669"/>
    <property type="project" value="UniProtKB-KW"/>
</dbReference>
<dbReference type="GO" id="GO:0005829">
    <property type="term" value="C:cytosol"/>
    <property type="evidence" value="ECO:0007669"/>
    <property type="project" value="TreeGrafter"/>
</dbReference>
<keyword evidence="12" id="KW-0539">Nucleus</keyword>
<name>A0A7I8V4D2_9ANNE</name>
<dbReference type="PANTHER" id="PTHR12209:SF0">
    <property type="entry name" value="EKC_KEOPS COMPLEX SUBUNIT TP53RK"/>
    <property type="match status" value="1"/>
</dbReference>
<dbReference type="GO" id="GO:0070525">
    <property type="term" value="P:tRNA threonylcarbamoyladenosine metabolic process"/>
    <property type="evidence" value="ECO:0007669"/>
    <property type="project" value="TreeGrafter"/>
</dbReference>
<evidence type="ECO:0000256" key="16">
    <source>
        <dbReference type="ARBA" id="ARBA00062157"/>
    </source>
</evidence>
<accession>A0A7I8V4D2</accession>
<evidence type="ECO:0000256" key="3">
    <source>
        <dbReference type="ARBA" id="ARBA00012513"/>
    </source>
</evidence>
<evidence type="ECO:0000256" key="9">
    <source>
        <dbReference type="ARBA" id="ARBA00022777"/>
    </source>
</evidence>
<dbReference type="Proteomes" id="UP000549394">
    <property type="component" value="Unassembled WGS sequence"/>
</dbReference>
<dbReference type="FunFam" id="3.30.200.20:FF:000201">
    <property type="entry name" value="TP53-regulating kinase isoform X1"/>
    <property type="match status" value="1"/>
</dbReference>
<keyword evidence="11" id="KW-0067">ATP-binding</keyword>
<dbReference type="PANTHER" id="PTHR12209">
    <property type="entry name" value="NON-SPECIFIC SERINE/THREONINE PROTEIN KINASE"/>
    <property type="match status" value="1"/>
</dbReference>
<dbReference type="Gene3D" id="1.10.510.10">
    <property type="entry name" value="Transferase(Phosphotransferase) domain 1"/>
    <property type="match status" value="1"/>
</dbReference>
<organism evidence="21 22">
    <name type="scientific">Dimorphilus gyrociliatus</name>
    <dbReference type="NCBI Taxonomy" id="2664684"/>
    <lineage>
        <taxon>Eukaryota</taxon>
        <taxon>Metazoa</taxon>
        <taxon>Spiralia</taxon>
        <taxon>Lophotrochozoa</taxon>
        <taxon>Annelida</taxon>
        <taxon>Polychaeta</taxon>
        <taxon>Polychaeta incertae sedis</taxon>
        <taxon>Dinophilidae</taxon>
        <taxon>Dimorphilus</taxon>
    </lineage>
</organism>
<keyword evidence="7" id="KW-0819">tRNA processing</keyword>
<comment type="function">
    <text evidence="15">Component of the EKC/KEOPS complex that is required for the formation of a threonylcarbamoyl group on adenosine at position 37 (t(6)A37) in tRNAs that read codons beginning with adenine. The complex is probably involved in the transfer of the threonylcarbamoyl moiety of threonylcarbamoyl-AMP (TC-AMP) to the N6 group of A37. TP53RK has ATPase activity in the context of the EKC/KEOPS complex and likely plays a supporting role to the catalytic subunit OSGEP. Atypical protein kinase that phosphorylates 'Ser-15' of p53/TP53 protein and may therefore participate in its activation.</text>
</comment>
<keyword evidence="9" id="KW-0418">Kinase</keyword>
<evidence type="ECO:0000256" key="15">
    <source>
        <dbReference type="ARBA" id="ARBA00056624"/>
    </source>
</evidence>
<dbReference type="GO" id="GO:0005524">
    <property type="term" value="F:ATP binding"/>
    <property type="evidence" value="ECO:0007669"/>
    <property type="project" value="UniProtKB-KW"/>
</dbReference>
<dbReference type="PROSITE" id="PS00109">
    <property type="entry name" value="PROTEIN_KINASE_TYR"/>
    <property type="match status" value="1"/>
</dbReference>
<dbReference type="NCBIfam" id="TIGR03724">
    <property type="entry name" value="arch_bud32"/>
    <property type="match status" value="1"/>
</dbReference>
<comment type="catalytic activity">
    <reaction evidence="14">
        <text>L-seryl-[protein] + ATP = O-phospho-L-seryl-[protein] + ADP + H(+)</text>
        <dbReference type="Rhea" id="RHEA:17989"/>
        <dbReference type="Rhea" id="RHEA-COMP:9863"/>
        <dbReference type="Rhea" id="RHEA-COMP:11604"/>
        <dbReference type="ChEBI" id="CHEBI:15378"/>
        <dbReference type="ChEBI" id="CHEBI:29999"/>
        <dbReference type="ChEBI" id="CHEBI:30616"/>
        <dbReference type="ChEBI" id="CHEBI:83421"/>
        <dbReference type="ChEBI" id="CHEBI:456216"/>
        <dbReference type="EC" id="2.7.11.1"/>
    </reaction>
</comment>
<evidence type="ECO:0000256" key="17">
    <source>
        <dbReference type="ARBA" id="ARBA00079584"/>
    </source>
</evidence>
<dbReference type="GO" id="GO:0000408">
    <property type="term" value="C:EKC/KEOPS complex"/>
    <property type="evidence" value="ECO:0007669"/>
    <property type="project" value="TreeGrafter"/>
</dbReference>
<reference evidence="21 22" key="1">
    <citation type="submission" date="2020-08" db="EMBL/GenBank/DDBJ databases">
        <authorList>
            <person name="Hejnol A."/>
        </authorList>
    </citation>
    <scope>NUCLEOTIDE SEQUENCE [LARGE SCALE GENOMIC DNA]</scope>
</reference>
<dbReference type="Pfam" id="PF00069">
    <property type="entry name" value="Pkinase"/>
    <property type="match status" value="1"/>
</dbReference>
<feature type="domain" description="Protein kinase" evidence="20">
    <location>
        <begin position="6"/>
        <end position="226"/>
    </location>
</feature>
<protein>
    <recommendedName>
        <fullName evidence="3">non-specific serine/threonine protein kinase</fullName>
        <ecNumber evidence="3">2.7.11.1</ecNumber>
    </recommendedName>
    <alternativeName>
        <fullName evidence="17">Nori-2</fullName>
    </alternativeName>
    <alternativeName>
        <fullName evidence="18">TP53-regulating kinase</fullName>
    </alternativeName>
    <alternativeName>
        <fullName evidence="19">p53-related protein kinase</fullName>
    </alternativeName>
</protein>
<evidence type="ECO:0000256" key="11">
    <source>
        <dbReference type="ARBA" id="ARBA00022840"/>
    </source>
</evidence>
<evidence type="ECO:0000259" key="20">
    <source>
        <dbReference type="PROSITE" id="PS50011"/>
    </source>
</evidence>
<keyword evidence="6" id="KW-0808">Transferase</keyword>
<evidence type="ECO:0000313" key="21">
    <source>
        <dbReference type="EMBL" id="CAD5111054.1"/>
    </source>
</evidence>
<dbReference type="FunFam" id="1.10.510.10:FF:000323">
    <property type="entry name" value="TP53-regulating kinase, putative"/>
    <property type="match status" value="1"/>
</dbReference>
<comment type="subunit">
    <text evidence="16">Component of the EKC/KEOPS complex composed of at least GON7, TP53RK, TPRKB, OSGEP and LAGE3; the whole complex dimerizes.</text>
</comment>
<evidence type="ECO:0000256" key="18">
    <source>
        <dbReference type="ARBA" id="ARBA00080585"/>
    </source>
</evidence>
<evidence type="ECO:0000256" key="6">
    <source>
        <dbReference type="ARBA" id="ARBA00022679"/>
    </source>
</evidence>
<dbReference type="GO" id="GO:0005634">
    <property type="term" value="C:nucleus"/>
    <property type="evidence" value="ECO:0007669"/>
    <property type="project" value="UniProtKB-SubCell"/>
</dbReference>
<gene>
    <name evidence="21" type="ORF">DGYR_LOCUS400</name>
</gene>
<dbReference type="Gene3D" id="3.30.200.20">
    <property type="entry name" value="Phosphorylase Kinase, domain 1"/>
    <property type="match status" value="1"/>
</dbReference>
<dbReference type="InterPro" id="IPR022495">
    <property type="entry name" value="Bud32"/>
</dbReference>
<evidence type="ECO:0000256" key="1">
    <source>
        <dbReference type="ARBA" id="ARBA00004123"/>
    </source>
</evidence>
<dbReference type="InterPro" id="IPR000719">
    <property type="entry name" value="Prot_kinase_dom"/>
</dbReference>
<dbReference type="GO" id="GO:0004674">
    <property type="term" value="F:protein serine/threonine kinase activity"/>
    <property type="evidence" value="ECO:0007669"/>
    <property type="project" value="UniProtKB-KW"/>
</dbReference>
<evidence type="ECO:0000256" key="2">
    <source>
        <dbReference type="ARBA" id="ARBA00010630"/>
    </source>
</evidence>
<evidence type="ECO:0000256" key="12">
    <source>
        <dbReference type="ARBA" id="ARBA00023242"/>
    </source>
</evidence>
<dbReference type="EMBL" id="CAJFCJ010000001">
    <property type="protein sequence ID" value="CAD5111054.1"/>
    <property type="molecule type" value="Genomic_DNA"/>
</dbReference>
<dbReference type="EC" id="2.7.11.1" evidence="3"/>
<evidence type="ECO:0000256" key="13">
    <source>
        <dbReference type="ARBA" id="ARBA00047899"/>
    </source>
</evidence>
<dbReference type="InterPro" id="IPR011009">
    <property type="entry name" value="Kinase-like_dom_sf"/>
</dbReference>
<comment type="catalytic activity">
    <reaction evidence="13">
        <text>L-threonyl-[protein] + ATP = O-phospho-L-threonyl-[protein] + ADP + H(+)</text>
        <dbReference type="Rhea" id="RHEA:46608"/>
        <dbReference type="Rhea" id="RHEA-COMP:11060"/>
        <dbReference type="Rhea" id="RHEA-COMP:11605"/>
        <dbReference type="ChEBI" id="CHEBI:15378"/>
        <dbReference type="ChEBI" id="CHEBI:30013"/>
        <dbReference type="ChEBI" id="CHEBI:30616"/>
        <dbReference type="ChEBI" id="CHEBI:61977"/>
        <dbReference type="ChEBI" id="CHEBI:456216"/>
        <dbReference type="EC" id="2.7.11.1"/>
    </reaction>
</comment>